<dbReference type="AlphaFoldDB" id="A0A0C1Z3W9"/>
<dbReference type="RefSeq" id="WP_052557807.1">
    <property type="nucleotide sequence ID" value="NZ_JMCC02000133.1"/>
</dbReference>
<dbReference type="Gene3D" id="3.60.60.10">
    <property type="entry name" value="Penicillin V Acylase, Chain A"/>
    <property type="match status" value="1"/>
</dbReference>
<evidence type="ECO:0000313" key="1">
    <source>
        <dbReference type="EMBL" id="KIG12389.1"/>
    </source>
</evidence>
<gene>
    <name evidence="1" type="ORF">DB30_01511</name>
</gene>
<dbReference type="PANTHER" id="PTHR17985">
    <property type="entry name" value="SER/THR-RICH PROTEIN T10 IN DGCR REGION"/>
    <property type="match status" value="1"/>
</dbReference>
<name>A0A0C1Z3W9_9BACT</name>
<comment type="caution">
    <text evidence="1">The sequence shown here is derived from an EMBL/GenBank/DDBJ whole genome shotgun (WGS) entry which is preliminary data.</text>
</comment>
<dbReference type="EMBL" id="JMCC02000133">
    <property type="protein sequence ID" value="KIG12389.1"/>
    <property type="molecule type" value="Genomic_DNA"/>
</dbReference>
<dbReference type="Proteomes" id="UP000031599">
    <property type="component" value="Unassembled WGS sequence"/>
</dbReference>
<sequence>MCTIIAAVDVWPGSPLVIAANRDEALNRPAIEPRVWAAGEVAARRVLAPRDLKAGGTWLGINDAGLFVGITNRRSLAGAGRPRRSRGELVFEALGAATPTEARARVRELGARDYNPFHLLLADRSGARVVWGDGDRLHEVELAPGIHWITERSLGAGVSARHQTLAELAAELASGPAPDIARWRSILADHRPHQRDGAAPGALSVGLDAMCVHARPINYGTRSSTLVQLGPAEVAGVPLRFMYANGRPCETAFVDQHDAVQRLLDH</sequence>
<reference evidence="1 2" key="1">
    <citation type="submission" date="2014-12" db="EMBL/GenBank/DDBJ databases">
        <title>Genome assembly of Enhygromyxa salina DSM 15201.</title>
        <authorList>
            <person name="Sharma G."/>
            <person name="Subramanian S."/>
        </authorList>
    </citation>
    <scope>NUCLEOTIDE SEQUENCE [LARGE SCALE GENOMIC DNA]</scope>
    <source>
        <strain evidence="1 2">DSM 15201</strain>
    </source>
</reference>
<evidence type="ECO:0008006" key="3">
    <source>
        <dbReference type="Google" id="ProtNLM"/>
    </source>
</evidence>
<dbReference type="Pfam" id="PF05742">
    <property type="entry name" value="TANGO2"/>
    <property type="match status" value="1"/>
</dbReference>
<dbReference type="InterPro" id="IPR008551">
    <property type="entry name" value="TANGO2"/>
</dbReference>
<evidence type="ECO:0000313" key="2">
    <source>
        <dbReference type="Proteomes" id="UP000031599"/>
    </source>
</evidence>
<protein>
    <recommendedName>
        <fullName evidence="3">NRDE family protein</fullName>
    </recommendedName>
</protein>
<proteinExistence type="predicted"/>
<accession>A0A0C1Z3W9</accession>
<organism evidence="1 2">
    <name type="scientific">Enhygromyxa salina</name>
    <dbReference type="NCBI Taxonomy" id="215803"/>
    <lineage>
        <taxon>Bacteria</taxon>
        <taxon>Pseudomonadati</taxon>
        <taxon>Myxococcota</taxon>
        <taxon>Polyangia</taxon>
        <taxon>Nannocystales</taxon>
        <taxon>Nannocystaceae</taxon>
        <taxon>Enhygromyxa</taxon>
    </lineage>
</organism>
<dbReference type="PANTHER" id="PTHR17985:SF8">
    <property type="entry name" value="TRANSPORT AND GOLGI ORGANIZATION PROTEIN 2 HOMOLOG"/>
    <property type="match status" value="1"/>
</dbReference>